<dbReference type="EC" id="1.3.1.108" evidence="9"/>
<dbReference type="Gene3D" id="1.20.140.10">
    <property type="entry name" value="Butyryl-CoA Dehydrogenase, subunit A, domain 3"/>
    <property type="match status" value="1"/>
</dbReference>
<dbReference type="PROSITE" id="PS00073">
    <property type="entry name" value="ACYL_COA_DH_2"/>
    <property type="match status" value="1"/>
</dbReference>
<dbReference type="SUPFAM" id="SSF47203">
    <property type="entry name" value="Acyl-CoA dehydrogenase C-terminal domain-like"/>
    <property type="match status" value="1"/>
</dbReference>
<dbReference type="Pfam" id="PF00441">
    <property type="entry name" value="Acyl-CoA_dh_1"/>
    <property type="match status" value="1"/>
</dbReference>
<keyword evidence="3 5" id="KW-0285">Flavoprotein</keyword>
<dbReference type="Gene3D" id="2.40.110.10">
    <property type="entry name" value="Butyryl-CoA Dehydrogenase, subunit A, domain 2"/>
    <property type="match status" value="1"/>
</dbReference>
<evidence type="ECO:0000256" key="2">
    <source>
        <dbReference type="ARBA" id="ARBA00009347"/>
    </source>
</evidence>
<evidence type="ECO:0000259" key="7">
    <source>
        <dbReference type="Pfam" id="PF02770"/>
    </source>
</evidence>
<evidence type="ECO:0000256" key="3">
    <source>
        <dbReference type="ARBA" id="ARBA00022630"/>
    </source>
</evidence>
<gene>
    <name evidence="9" type="primary">carC_5</name>
    <name evidence="9" type="ORF">DSM112329_04257</name>
</gene>
<dbReference type="InterPro" id="IPR037069">
    <property type="entry name" value="AcylCoA_DH/ox_N_sf"/>
</dbReference>
<dbReference type="AlphaFoldDB" id="A0AAU7B046"/>
<evidence type="ECO:0000256" key="1">
    <source>
        <dbReference type="ARBA" id="ARBA00001974"/>
    </source>
</evidence>
<dbReference type="KEGG" id="parq:DSM112329_04257"/>
<dbReference type="RefSeq" id="WP_354698571.1">
    <property type="nucleotide sequence ID" value="NZ_CP114014.1"/>
</dbReference>
<protein>
    <submittedName>
        <fullName evidence="9">Caffeyl-CoA reductase-Etf complex subunit CarC</fullName>
        <ecNumber evidence="9">1.3.1.108</ecNumber>
    </submittedName>
</protein>
<evidence type="ECO:0000259" key="6">
    <source>
        <dbReference type="Pfam" id="PF00441"/>
    </source>
</evidence>
<dbReference type="CDD" id="cd00567">
    <property type="entry name" value="ACAD"/>
    <property type="match status" value="1"/>
</dbReference>
<dbReference type="EMBL" id="CP114014">
    <property type="protein sequence ID" value="XAY07376.1"/>
    <property type="molecule type" value="Genomic_DNA"/>
</dbReference>
<proteinExistence type="inferred from homology"/>
<dbReference type="InterPro" id="IPR006089">
    <property type="entry name" value="Acyl-CoA_DH_CS"/>
</dbReference>
<feature type="domain" description="Acyl-CoA oxidase/dehydrogenase middle" evidence="7">
    <location>
        <begin position="124"/>
        <end position="218"/>
    </location>
</feature>
<dbReference type="InterPro" id="IPR013786">
    <property type="entry name" value="AcylCoA_DH/ox_N"/>
</dbReference>
<dbReference type="InterPro" id="IPR046373">
    <property type="entry name" value="Acyl-CoA_Oxase/DH_mid-dom_sf"/>
</dbReference>
<dbReference type="GO" id="GO:0003995">
    <property type="term" value="F:acyl-CoA dehydrogenase activity"/>
    <property type="evidence" value="ECO:0007669"/>
    <property type="project" value="InterPro"/>
</dbReference>
<dbReference type="Pfam" id="PF02770">
    <property type="entry name" value="Acyl-CoA_dh_M"/>
    <property type="match status" value="1"/>
</dbReference>
<evidence type="ECO:0000259" key="8">
    <source>
        <dbReference type="Pfam" id="PF02771"/>
    </source>
</evidence>
<feature type="domain" description="Acyl-CoA dehydrogenase/oxidase N-terminal" evidence="8">
    <location>
        <begin position="9"/>
        <end position="118"/>
    </location>
</feature>
<keyword evidence="5 9" id="KW-0560">Oxidoreductase</keyword>
<reference evidence="9" key="1">
    <citation type="submission" date="2022-12" db="EMBL/GenBank/DDBJ databases">
        <title>Paraconexibacter alkalitolerans sp. nov. and Baekduia alba sp. nov., isolated from soil and emended description of the genera Paraconexibacter (Chun et al., 2020) and Baekduia (An et al., 2020).</title>
        <authorList>
            <person name="Vieira S."/>
            <person name="Huber K.J."/>
            <person name="Geppert A."/>
            <person name="Wolf J."/>
            <person name="Neumann-Schaal M."/>
            <person name="Muesken M."/>
            <person name="Overmann J."/>
        </authorList>
    </citation>
    <scope>NUCLEOTIDE SEQUENCE</scope>
    <source>
        <strain evidence="9">AEG42_29</strain>
    </source>
</reference>
<sequence length="388" mass="41960">MDFTLSPAQAALQERATAAGAEFRDACGAWDLADEAPYREIFDRMGELGFFGLTMPSEFGGQDLSALDYLIATTAIFRASQTWLCCEPLFCTTGPGPSMIMLGDEGVREKYLPDIVAGRRGCNIALTEPNAGSALTHLSTTAKRDGDDYIVTGSKSYVTGAVVNDLHAVFVRFDDIPGAKGVGALVLEDRMEGVRVERGPRFVGDRGIPHGDLFLDEVRVPAENLIIGPGQFARLMSAFNMERLHNCAFWLGSSLAAYDEAAKHVQQREAFDRPLVEFQAVYHDLANMWTQIEALRLLATQAAATAKDGKYPDLHMVTMAKLFGATVGPQITLKSMELHGGVGVTLDAPIQRIHRDAISNVVAGGAPAVLRNGIAAGLFPGRRFPQTR</sequence>
<dbReference type="Pfam" id="PF02771">
    <property type="entry name" value="Acyl-CoA_dh_N"/>
    <property type="match status" value="1"/>
</dbReference>
<organism evidence="9">
    <name type="scientific">Paraconexibacter sp. AEG42_29</name>
    <dbReference type="NCBI Taxonomy" id="2997339"/>
    <lineage>
        <taxon>Bacteria</taxon>
        <taxon>Bacillati</taxon>
        <taxon>Actinomycetota</taxon>
        <taxon>Thermoleophilia</taxon>
        <taxon>Solirubrobacterales</taxon>
        <taxon>Paraconexibacteraceae</taxon>
        <taxon>Paraconexibacter</taxon>
    </lineage>
</organism>
<dbReference type="GO" id="GO:0050660">
    <property type="term" value="F:flavin adenine dinucleotide binding"/>
    <property type="evidence" value="ECO:0007669"/>
    <property type="project" value="InterPro"/>
</dbReference>
<dbReference type="PANTHER" id="PTHR43884:SF40">
    <property type="entry name" value="ACYL-COA DEHYDROGENASE"/>
    <property type="match status" value="1"/>
</dbReference>
<dbReference type="InterPro" id="IPR009100">
    <property type="entry name" value="AcylCoA_DH/oxidase_NM_dom_sf"/>
</dbReference>
<dbReference type="Gene3D" id="1.10.540.10">
    <property type="entry name" value="Acyl-CoA dehydrogenase/oxidase, N-terminal domain"/>
    <property type="match status" value="1"/>
</dbReference>
<keyword evidence="4 5" id="KW-0274">FAD</keyword>
<dbReference type="InterPro" id="IPR009075">
    <property type="entry name" value="AcylCo_DH/oxidase_C"/>
</dbReference>
<dbReference type="SUPFAM" id="SSF56645">
    <property type="entry name" value="Acyl-CoA dehydrogenase NM domain-like"/>
    <property type="match status" value="1"/>
</dbReference>
<evidence type="ECO:0000313" key="9">
    <source>
        <dbReference type="EMBL" id="XAY07376.1"/>
    </source>
</evidence>
<feature type="domain" description="Acyl-CoA dehydrogenase/oxidase C-terminal" evidence="6">
    <location>
        <begin position="233"/>
        <end position="378"/>
    </location>
</feature>
<comment type="similarity">
    <text evidence="2 5">Belongs to the acyl-CoA dehydrogenase family.</text>
</comment>
<evidence type="ECO:0000256" key="4">
    <source>
        <dbReference type="ARBA" id="ARBA00022827"/>
    </source>
</evidence>
<evidence type="ECO:0000256" key="5">
    <source>
        <dbReference type="RuleBase" id="RU362125"/>
    </source>
</evidence>
<name>A0AAU7B046_9ACTN</name>
<accession>A0AAU7B046</accession>
<dbReference type="PANTHER" id="PTHR43884">
    <property type="entry name" value="ACYL-COA DEHYDROGENASE"/>
    <property type="match status" value="1"/>
</dbReference>
<comment type="cofactor">
    <cofactor evidence="1 5">
        <name>FAD</name>
        <dbReference type="ChEBI" id="CHEBI:57692"/>
    </cofactor>
</comment>
<dbReference type="InterPro" id="IPR036250">
    <property type="entry name" value="AcylCo_DH-like_C"/>
</dbReference>
<dbReference type="InterPro" id="IPR006091">
    <property type="entry name" value="Acyl-CoA_Oxase/DH_mid-dom"/>
</dbReference>